<evidence type="ECO:0000259" key="10">
    <source>
        <dbReference type="PROSITE" id="PS50109"/>
    </source>
</evidence>
<evidence type="ECO:0000256" key="1">
    <source>
        <dbReference type="ARBA" id="ARBA00000085"/>
    </source>
</evidence>
<dbReference type="PANTHER" id="PTHR43395:SF1">
    <property type="entry name" value="CHEMOTAXIS PROTEIN CHEA"/>
    <property type="match status" value="1"/>
</dbReference>
<dbReference type="InterPro" id="IPR036890">
    <property type="entry name" value="HATPase_C_sf"/>
</dbReference>
<feature type="domain" description="Histidine kinase" evidence="10">
    <location>
        <begin position="388"/>
        <end position="597"/>
    </location>
</feature>
<dbReference type="FunFam" id="3.30.565.10:FF:000016">
    <property type="entry name" value="Chemotaxis protein CheA, putative"/>
    <property type="match status" value="1"/>
</dbReference>
<keyword evidence="3 8" id="KW-0597">Phosphoprotein</keyword>
<evidence type="ECO:0000313" key="15">
    <source>
        <dbReference type="Proteomes" id="UP001328733"/>
    </source>
</evidence>
<dbReference type="PROSITE" id="PS50109">
    <property type="entry name" value="HIS_KIN"/>
    <property type="match status" value="1"/>
</dbReference>
<dbReference type="InterPro" id="IPR036641">
    <property type="entry name" value="HPT_dom_sf"/>
</dbReference>
<dbReference type="InterPro" id="IPR003594">
    <property type="entry name" value="HATPase_dom"/>
</dbReference>
<dbReference type="Pfam" id="PF02518">
    <property type="entry name" value="HATPase_c"/>
    <property type="match status" value="1"/>
</dbReference>
<evidence type="ECO:0000256" key="9">
    <source>
        <dbReference type="SAM" id="MobiDB-lite"/>
    </source>
</evidence>
<keyword evidence="15" id="KW-1185">Reference proteome</keyword>
<dbReference type="InterPro" id="IPR004358">
    <property type="entry name" value="Sig_transdc_His_kin-like_C"/>
</dbReference>
<dbReference type="InterPro" id="IPR001789">
    <property type="entry name" value="Sig_transdc_resp-reg_receiver"/>
</dbReference>
<evidence type="ECO:0000256" key="3">
    <source>
        <dbReference type="ARBA" id="ARBA00022553"/>
    </source>
</evidence>
<dbReference type="Pfam" id="PF01584">
    <property type="entry name" value="CheW"/>
    <property type="match status" value="1"/>
</dbReference>
<evidence type="ECO:0000256" key="6">
    <source>
        <dbReference type="ARBA" id="ARBA00023012"/>
    </source>
</evidence>
<dbReference type="InterPro" id="IPR011006">
    <property type="entry name" value="CheY-like_superfamily"/>
</dbReference>
<evidence type="ECO:0000256" key="5">
    <source>
        <dbReference type="ARBA" id="ARBA00022777"/>
    </source>
</evidence>
<keyword evidence="4 14" id="KW-0808">Transferase</keyword>
<sequence>MIEDRELREIYQVSGAEHVQNLEAGLLSLEKDPNNIELLQNLLREAHSLKGDSRVIGVKKVETLAHRLEEILGRIKNNQLAWSRSIGQAMYETVGALGKLVHEAVTDEPSHVDANQLLSRLSEILPAMETAAVSPSIEERSRDGNGNGKPKNGHRSLFIEDADLRDIYKISSEEHLTKLQSGLIVLDQHPDDRASLEELLSESQSFELDSRIVGQEYLEALIHKVETVLEALKASRVKYPEVSSPLHQAIDAIGDLVREALTGEPSAVNLQKTLDDLEKLTNLVRGSHETADKSENRPAGSDTPAIGLGDMARLDTIRVPMRYLDALMTHTGELTVTKTRLAHTGARIQDLIRTWNTWKTKKKGDSAGREKATEEKLDNIIHYLYGSVAENNTRLDSISRELDEKIRTLRLLPLSTIFLLFPRLVRDLARDEGKEIDFVMDGGNITVDKQILEEMKDPLLHLLRNAVDHAIEDPRDRAKLGKPPVGKVWLTATKSGSNIVIEVGDDGRGLDIEKIKQTAIKRKLYRPEELAAMGTNQLRSLIFLPGFSTRGFITEISGRGVGLDIVRTNVERLKGNIQIESNPDRGCVFRIQLRSTVATLIVLLFEVRGLLHAIPLESIEKNLLIRPADIYSLEGQPTISVEGKPVPLVKMADILELPAPVQAGQKQRQKQEQSFIPAILLNVDGQTLAFEVDRLQEVLEVVIKPQSKLLKRVRNVMGATILGTGDVCMILNPVDLMRSVRKLQQAVTEVDGDALDAEPVSQQKPVILLVEDSIAVRTQEKRILEKAGYEVVIAVDGVDGYSKLRSGRTFDAIVSDVEMPNMNGLSFTSKVREHPEYRELPIVLVTSLASEADKRKGAQAGANAYIVKDQFNQEMLIETLDRLV</sequence>
<evidence type="ECO:0000259" key="12">
    <source>
        <dbReference type="PROSITE" id="PS50851"/>
    </source>
</evidence>
<evidence type="ECO:0000256" key="8">
    <source>
        <dbReference type="PROSITE-ProRule" id="PRU00169"/>
    </source>
</evidence>
<dbReference type="Proteomes" id="UP001328733">
    <property type="component" value="Unassembled WGS sequence"/>
</dbReference>
<dbReference type="InterPro" id="IPR002545">
    <property type="entry name" value="CheW-lke_dom"/>
</dbReference>
<feature type="domain" description="CheW-like" evidence="12">
    <location>
        <begin position="599"/>
        <end position="742"/>
    </location>
</feature>
<feature type="region of interest" description="Disordered" evidence="9">
    <location>
        <begin position="132"/>
        <end position="155"/>
    </location>
</feature>
<keyword evidence="5 14" id="KW-0418">Kinase</keyword>
<dbReference type="SUPFAM" id="SSF52172">
    <property type="entry name" value="CheY-like"/>
    <property type="match status" value="1"/>
</dbReference>
<dbReference type="InterPro" id="IPR051315">
    <property type="entry name" value="Bact_Chemotaxis_CheA"/>
</dbReference>
<dbReference type="SUPFAM" id="SSF50341">
    <property type="entry name" value="CheW-like"/>
    <property type="match status" value="1"/>
</dbReference>
<name>A0AAW9QT40_9CHRO</name>
<dbReference type="Pfam" id="PF00072">
    <property type="entry name" value="Response_reg"/>
    <property type="match status" value="1"/>
</dbReference>
<dbReference type="InterPro" id="IPR004105">
    <property type="entry name" value="CheA-like_dim"/>
</dbReference>
<proteinExistence type="predicted"/>
<dbReference type="SMART" id="SM01231">
    <property type="entry name" value="H-kinase_dim"/>
    <property type="match status" value="1"/>
</dbReference>
<reference evidence="14 15" key="1">
    <citation type="submission" date="2024-01" db="EMBL/GenBank/DDBJ databases">
        <title>Genomic insights into the taxonomy and metabolism of the cyanobacterium Pannus brasiliensis CCIBt3594.</title>
        <authorList>
            <person name="Machado M."/>
            <person name="Botero N.B."/>
            <person name="Andreote A.P.D."/>
            <person name="Feitosa A.M.T."/>
            <person name="Popin R."/>
            <person name="Sivonen K."/>
            <person name="Fiore M.F."/>
        </authorList>
    </citation>
    <scope>NUCLEOTIDE SEQUENCE [LARGE SCALE GENOMIC DNA]</scope>
    <source>
        <strain evidence="14 15">CCIBt3594</strain>
    </source>
</reference>
<gene>
    <name evidence="14" type="ORF">V0288_14890</name>
</gene>
<protein>
    <recommendedName>
        <fullName evidence="2">histidine kinase</fullName>
        <ecNumber evidence="2">2.7.13.3</ecNumber>
    </recommendedName>
</protein>
<evidence type="ECO:0000256" key="2">
    <source>
        <dbReference type="ARBA" id="ARBA00012438"/>
    </source>
</evidence>
<dbReference type="CDD" id="cd00088">
    <property type="entry name" value="HPT"/>
    <property type="match status" value="1"/>
</dbReference>
<dbReference type="Gene3D" id="1.20.120.160">
    <property type="entry name" value="HPT domain"/>
    <property type="match status" value="2"/>
</dbReference>
<dbReference type="AlphaFoldDB" id="A0AAW9QT40"/>
<evidence type="ECO:0000256" key="7">
    <source>
        <dbReference type="PROSITE-ProRule" id="PRU00110"/>
    </source>
</evidence>
<dbReference type="Gene3D" id="3.30.565.10">
    <property type="entry name" value="Histidine kinase-like ATPase, C-terminal domain"/>
    <property type="match status" value="1"/>
</dbReference>
<dbReference type="PROSITE" id="PS50894">
    <property type="entry name" value="HPT"/>
    <property type="match status" value="1"/>
</dbReference>
<feature type="domain" description="HPt" evidence="13">
    <location>
        <begin position="1"/>
        <end position="104"/>
    </location>
</feature>
<dbReference type="GO" id="GO:0005737">
    <property type="term" value="C:cytoplasm"/>
    <property type="evidence" value="ECO:0007669"/>
    <property type="project" value="InterPro"/>
</dbReference>
<dbReference type="GO" id="GO:0000155">
    <property type="term" value="F:phosphorelay sensor kinase activity"/>
    <property type="evidence" value="ECO:0007669"/>
    <property type="project" value="InterPro"/>
</dbReference>
<dbReference type="Gene3D" id="2.30.30.40">
    <property type="entry name" value="SH3 Domains"/>
    <property type="match status" value="1"/>
</dbReference>
<feature type="region of interest" description="Disordered" evidence="9">
    <location>
        <begin position="287"/>
        <end position="306"/>
    </location>
</feature>
<dbReference type="InterPro" id="IPR008207">
    <property type="entry name" value="Sig_transdc_His_kin_Hpt_dom"/>
</dbReference>
<organism evidence="14 15">
    <name type="scientific">Pannus brasiliensis CCIBt3594</name>
    <dbReference type="NCBI Taxonomy" id="1427578"/>
    <lineage>
        <taxon>Bacteria</taxon>
        <taxon>Bacillati</taxon>
        <taxon>Cyanobacteriota</taxon>
        <taxon>Cyanophyceae</taxon>
        <taxon>Oscillatoriophycideae</taxon>
        <taxon>Chroococcales</taxon>
        <taxon>Microcystaceae</taxon>
        <taxon>Pannus</taxon>
    </lineage>
</organism>
<dbReference type="PROSITE" id="PS50110">
    <property type="entry name" value="RESPONSE_REGULATORY"/>
    <property type="match status" value="1"/>
</dbReference>
<feature type="modified residue" description="4-aspartylphosphate" evidence="8">
    <location>
        <position position="816"/>
    </location>
</feature>
<feature type="compositionally biased region" description="Basic and acidic residues" evidence="9">
    <location>
        <begin position="287"/>
        <end position="296"/>
    </location>
</feature>
<keyword evidence="6" id="KW-0902">Two-component regulatory system</keyword>
<dbReference type="SMART" id="SM00448">
    <property type="entry name" value="REC"/>
    <property type="match status" value="1"/>
</dbReference>
<dbReference type="Gene3D" id="1.10.287.560">
    <property type="entry name" value="Histidine kinase CheA-like, homodimeric domain"/>
    <property type="match status" value="1"/>
</dbReference>
<dbReference type="SMART" id="SM00260">
    <property type="entry name" value="CheW"/>
    <property type="match status" value="1"/>
</dbReference>
<dbReference type="Pfam" id="PF01627">
    <property type="entry name" value="Hpt"/>
    <property type="match status" value="1"/>
</dbReference>
<dbReference type="SUPFAM" id="SSF47226">
    <property type="entry name" value="Histidine-containing phosphotransfer domain, HPT domain"/>
    <property type="match status" value="2"/>
</dbReference>
<evidence type="ECO:0000256" key="4">
    <source>
        <dbReference type="ARBA" id="ARBA00022679"/>
    </source>
</evidence>
<dbReference type="InterPro" id="IPR037006">
    <property type="entry name" value="CheA-like_homodim_sf"/>
</dbReference>
<evidence type="ECO:0000259" key="13">
    <source>
        <dbReference type="PROSITE" id="PS50894"/>
    </source>
</evidence>
<comment type="catalytic activity">
    <reaction evidence="1">
        <text>ATP + protein L-histidine = ADP + protein N-phospho-L-histidine.</text>
        <dbReference type="EC" id="2.7.13.3"/>
    </reaction>
</comment>
<feature type="modified residue" description="Phosphohistidine" evidence="7">
    <location>
        <position position="47"/>
    </location>
</feature>
<dbReference type="SMART" id="SM00387">
    <property type="entry name" value="HATPase_c"/>
    <property type="match status" value="1"/>
</dbReference>
<dbReference type="EMBL" id="JBAFSM010000028">
    <property type="protein sequence ID" value="MEG3438415.1"/>
    <property type="molecule type" value="Genomic_DNA"/>
</dbReference>
<comment type="caution">
    <text evidence="14">The sequence shown here is derived from an EMBL/GenBank/DDBJ whole genome shotgun (WGS) entry which is preliminary data.</text>
</comment>
<dbReference type="SMART" id="SM00073">
    <property type="entry name" value="HPT"/>
    <property type="match status" value="1"/>
</dbReference>
<dbReference type="RefSeq" id="WP_332865896.1">
    <property type="nucleotide sequence ID" value="NZ_JBAFSM010000028.1"/>
</dbReference>
<dbReference type="InterPro" id="IPR036061">
    <property type="entry name" value="CheW-like_dom_sf"/>
</dbReference>
<dbReference type="EC" id="2.7.13.3" evidence="2"/>
<evidence type="ECO:0000259" key="11">
    <source>
        <dbReference type="PROSITE" id="PS50110"/>
    </source>
</evidence>
<dbReference type="PRINTS" id="PR00344">
    <property type="entry name" value="BCTRLSENSOR"/>
</dbReference>
<dbReference type="SUPFAM" id="SSF55874">
    <property type="entry name" value="ATPase domain of HSP90 chaperone/DNA topoisomerase II/histidine kinase"/>
    <property type="match status" value="1"/>
</dbReference>
<feature type="domain" description="Response regulatory" evidence="11">
    <location>
        <begin position="766"/>
        <end position="883"/>
    </location>
</feature>
<dbReference type="Gene3D" id="3.40.50.2300">
    <property type="match status" value="1"/>
</dbReference>
<accession>A0AAW9QT40</accession>
<dbReference type="PROSITE" id="PS50851">
    <property type="entry name" value="CHEW"/>
    <property type="match status" value="1"/>
</dbReference>
<evidence type="ECO:0000313" key="14">
    <source>
        <dbReference type="EMBL" id="MEG3438415.1"/>
    </source>
</evidence>
<dbReference type="InterPro" id="IPR005467">
    <property type="entry name" value="His_kinase_dom"/>
</dbReference>
<dbReference type="PANTHER" id="PTHR43395">
    <property type="entry name" value="SENSOR HISTIDINE KINASE CHEA"/>
    <property type="match status" value="1"/>
</dbReference>
<dbReference type="GO" id="GO:0006935">
    <property type="term" value="P:chemotaxis"/>
    <property type="evidence" value="ECO:0007669"/>
    <property type="project" value="InterPro"/>
</dbReference>